<gene>
    <name evidence="3" type="ORF">GCM10008983_21820</name>
</gene>
<name>A0ABN0ZDZ0_9BACI</name>
<evidence type="ECO:0000256" key="2">
    <source>
        <dbReference type="SAM" id="Phobius"/>
    </source>
</evidence>
<evidence type="ECO:0000313" key="4">
    <source>
        <dbReference type="Proteomes" id="UP001501459"/>
    </source>
</evidence>
<evidence type="ECO:0000313" key="3">
    <source>
        <dbReference type="EMBL" id="GAA0444113.1"/>
    </source>
</evidence>
<feature type="compositionally biased region" description="Polar residues" evidence="1">
    <location>
        <begin position="34"/>
        <end position="49"/>
    </location>
</feature>
<sequence>MRTEIKDDNDQAKDLRELVDEVESEENKKDGWNEGTSQETNESSRNRSNIHGVEAMSEHEKRDTSARQQVDILDLPPRRDVHTVKHKRVKMKLNRASWRMLSVIIVLLILFGGAFFLWDNELFELIQRM</sequence>
<organism evidence="3 4">
    <name type="scientific">Lentibacillus halophilus</name>
    <dbReference type="NCBI Taxonomy" id="295065"/>
    <lineage>
        <taxon>Bacteria</taxon>
        <taxon>Bacillati</taxon>
        <taxon>Bacillota</taxon>
        <taxon>Bacilli</taxon>
        <taxon>Bacillales</taxon>
        <taxon>Bacillaceae</taxon>
        <taxon>Lentibacillus</taxon>
    </lineage>
</organism>
<dbReference type="EMBL" id="BAAADM010000054">
    <property type="protein sequence ID" value="GAA0444113.1"/>
    <property type="molecule type" value="Genomic_DNA"/>
</dbReference>
<comment type="caution">
    <text evidence="3">The sequence shown here is derived from an EMBL/GenBank/DDBJ whole genome shotgun (WGS) entry which is preliminary data.</text>
</comment>
<keyword evidence="2" id="KW-0472">Membrane</keyword>
<feature type="region of interest" description="Disordered" evidence="1">
    <location>
        <begin position="1"/>
        <end position="67"/>
    </location>
</feature>
<feature type="compositionally biased region" description="Basic and acidic residues" evidence="1">
    <location>
        <begin position="56"/>
        <end position="65"/>
    </location>
</feature>
<proteinExistence type="predicted"/>
<keyword evidence="2" id="KW-0812">Transmembrane</keyword>
<accession>A0ABN0ZDZ0</accession>
<dbReference type="Proteomes" id="UP001501459">
    <property type="component" value="Unassembled WGS sequence"/>
</dbReference>
<feature type="compositionally biased region" description="Basic and acidic residues" evidence="1">
    <location>
        <begin position="1"/>
        <end position="32"/>
    </location>
</feature>
<protein>
    <submittedName>
        <fullName evidence="3">Uncharacterized protein</fullName>
    </submittedName>
</protein>
<keyword evidence="2" id="KW-1133">Transmembrane helix</keyword>
<dbReference type="RefSeq" id="WP_343753046.1">
    <property type="nucleotide sequence ID" value="NZ_BAAADM010000054.1"/>
</dbReference>
<reference evidence="3 4" key="1">
    <citation type="journal article" date="2019" name="Int. J. Syst. Evol. Microbiol.">
        <title>The Global Catalogue of Microorganisms (GCM) 10K type strain sequencing project: providing services to taxonomists for standard genome sequencing and annotation.</title>
        <authorList>
            <consortium name="The Broad Institute Genomics Platform"/>
            <consortium name="The Broad Institute Genome Sequencing Center for Infectious Disease"/>
            <person name="Wu L."/>
            <person name="Ma J."/>
        </authorList>
    </citation>
    <scope>NUCLEOTIDE SEQUENCE [LARGE SCALE GENOMIC DNA]</scope>
    <source>
        <strain evidence="3 4">JCM 12149</strain>
    </source>
</reference>
<feature type="transmembrane region" description="Helical" evidence="2">
    <location>
        <begin position="96"/>
        <end position="118"/>
    </location>
</feature>
<evidence type="ECO:0000256" key="1">
    <source>
        <dbReference type="SAM" id="MobiDB-lite"/>
    </source>
</evidence>
<keyword evidence="4" id="KW-1185">Reference proteome</keyword>